<dbReference type="Proteomes" id="UP000018895">
    <property type="component" value="Unassembled WGS sequence"/>
</dbReference>
<feature type="coiled-coil region" evidence="9">
    <location>
        <begin position="383"/>
        <end position="410"/>
    </location>
</feature>
<dbReference type="EMBL" id="BAUU01000009">
    <property type="protein sequence ID" value="GAE30082.1"/>
    <property type="molecule type" value="Genomic_DNA"/>
</dbReference>
<evidence type="ECO:0000313" key="10">
    <source>
        <dbReference type="EMBL" id="GAE30082.1"/>
    </source>
</evidence>
<comment type="caution">
    <text evidence="10">The sequence shown here is derived from an EMBL/GenBank/DDBJ whole genome shotgun (WGS) entry which is preliminary data.</text>
</comment>
<dbReference type="RefSeq" id="WP_035342404.1">
    <property type="nucleotide sequence ID" value="NZ_BAUU01000009.1"/>
</dbReference>
<protein>
    <submittedName>
        <fullName evidence="10">Septation ring formation regulator EzrA</fullName>
    </submittedName>
</protein>
<keyword evidence="6" id="KW-0472">Membrane</keyword>
<evidence type="ECO:0000256" key="7">
    <source>
        <dbReference type="ARBA" id="ARBA00023210"/>
    </source>
</evidence>
<gene>
    <name evidence="10" type="ORF">JCM9152_1478</name>
</gene>
<keyword evidence="7" id="KW-0717">Septation</keyword>
<evidence type="ECO:0000256" key="8">
    <source>
        <dbReference type="ARBA" id="ARBA00023306"/>
    </source>
</evidence>
<evidence type="ECO:0000256" key="1">
    <source>
        <dbReference type="ARBA" id="ARBA00004162"/>
    </source>
</evidence>
<dbReference type="AlphaFoldDB" id="W4QDR1"/>
<dbReference type="STRING" id="1236971.JCM9152_1478"/>
<evidence type="ECO:0000256" key="6">
    <source>
        <dbReference type="ARBA" id="ARBA00023136"/>
    </source>
</evidence>
<keyword evidence="4" id="KW-1133">Transmembrane helix</keyword>
<comment type="subcellular location">
    <subcellularLocation>
        <location evidence="1">Cell membrane</location>
        <topology evidence="1">Single-pass membrane protein</topology>
    </subcellularLocation>
</comment>
<evidence type="ECO:0000256" key="5">
    <source>
        <dbReference type="ARBA" id="ARBA00023054"/>
    </source>
</evidence>
<accession>W4QDR1</accession>
<evidence type="ECO:0000256" key="9">
    <source>
        <dbReference type="SAM" id="Coils"/>
    </source>
</evidence>
<keyword evidence="3" id="KW-0812">Transmembrane</keyword>
<evidence type="ECO:0000256" key="3">
    <source>
        <dbReference type="ARBA" id="ARBA00022692"/>
    </source>
</evidence>
<reference evidence="10" key="1">
    <citation type="journal article" date="2014" name="Genome Announc.">
        <title>Draft Genome Sequences of Three Alkaliphilic Bacillus Strains, Bacillus wakoensis JCM 9140T, Bacillus akibai JCM 9157T, and Bacillus hemicellulosilyticus JCM 9152T.</title>
        <authorList>
            <person name="Yuki M."/>
            <person name="Oshima K."/>
            <person name="Suda W."/>
            <person name="Oshida Y."/>
            <person name="Kitamura K."/>
            <person name="Iida T."/>
            <person name="Hattori M."/>
            <person name="Ohkuma M."/>
        </authorList>
    </citation>
    <scope>NUCLEOTIDE SEQUENCE [LARGE SCALE GENOMIC DNA]</scope>
    <source>
        <strain evidence="10">JCM 9152</strain>
    </source>
</reference>
<sequence>MNLIYLALIILVLLFVGSSYMKKRVYKRVDKLESWKNDILHRSIPDEIGKVKKLTMAGETEEKFETWRMEWDDIVGVILPDIEEKLFDIEEYAAKNRYNKAKQLLVMTESRLSGIEEQLKIMLADIQKLIESEEQNRTEIASIQQRYETLEHHLSEKKGALVEAYPLFHERLQEIKNELMTFEEATENGSYLEAREYLTDAAQLTQTLEWLMEDFPKLLVQVDVVLPGEIKEIRKGIEDMQKDGYQLESFAIPKQLEEIEKRIQELRERVVALEFDGVEEAVEEEVKRLEELYSILEYEVESKTIVYNKMADLETFIEKGEKEVEALLNETLSIQESYLISIERLNQQKEMQKRIEDLSSQLVVIIDLIENKKQSFTSIRELIMNWLKDIEQALNEIMKEKETMFSMREEEHQSKERLTSLRAMLFDTKRLVQRSNIPGLPTVCLEKLEVAEQKLRESFALLDQVPLELENVNQLVSEADELIDETHNEVHDLVHLAQLSERVIQYGNRFRSRSDDLQGQLMEAEQLFRQFQYKEALDCAARAVEEFEPNVVTIVEEHISA</sequence>
<evidence type="ECO:0000256" key="4">
    <source>
        <dbReference type="ARBA" id="ARBA00022989"/>
    </source>
</evidence>
<keyword evidence="11" id="KW-1185">Reference proteome</keyword>
<evidence type="ECO:0000313" key="11">
    <source>
        <dbReference type="Proteomes" id="UP000018895"/>
    </source>
</evidence>
<keyword evidence="5 9" id="KW-0175">Coiled coil</keyword>
<proteinExistence type="predicted"/>
<dbReference type="GO" id="GO:0005886">
    <property type="term" value="C:plasma membrane"/>
    <property type="evidence" value="ECO:0007669"/>
    <property type="project" value="UniProtKB-SubCell"/>
</dbReference>
<dbReference type="Pfam" id="PF06160">
    <property type="entry name" value="EzrA"/>
    <property type="match status" value="1"/>
</dbReference>
<organism evidence="10 11">
    <name type="scientific">Halalkalibacter hemicellulosilyticusJCM 9152</name>
    <dbReference type="NCBI Taxonomy" id="1236971"/>
    <lineage>
        <taxon>Bacteria</taxon>
        <taxon>Bacillati</taxon>
        <taxon>Bacillota</taxon>
        <taxon>Bacilli</taxon>
        <taxon>Bacillales</taxon>
        <taxon>Bacillaceae</taxon>
        <taxon>Halalkalibacter</taxon>
    </lineage>
</organism>
<dbReference type="GO" id="GO:0005940">
    <property type="term" value="C:septin ring"/>
    <property type="evidence" value="ECO:0007669"/>
    <property type="project" value="InterPro"/>
</dbReference>
<dbReference type="GO" id="GO:0000917">
    <property type="term" value="P:division septum assembly"/>
    <property type="evidence" value="ECO:0007669"/>
    <property type="project" value="UniProtKB-KW"/>
</dbReference>
<dbReference type="NCBIfam" id="NF003413">
    <property type="entry name" value="PRK04778.1-7"/>
    <property type="match status" value="1"/>
</dbReference>
<dbReference type="InterPro" id="IPR010379">
    <property type="entry name" value="EzrA"/>
</dbReference>
<dbReference type="OrthoDB" id="1654473at2"/>
<dbReference type="GO" id="GO:0000921">
    <property type="term" value="P:septin ring assembly"/>
    <property type="evidence" value="ECO:0007669"/>
    <property type="project" value="InterPro"/>
</dbReference>
<keyword evidence="8" id="KW-0131">Cell cycle</keyword>
<name>W4QDR1_9BACI</name>
<evidence type="ECO:0000256" key="2">
    <source>
        <dbReference type="ARBA" id="ARBA00022618"/>
    </source>
</evidence>
<feature type="coiled-coil region" evidence="9">
    <location>
        <begin position="256"/>
        <end position="330"/>
    </location>
</feature>
<keyword evidence="2" id="KW-0132">Cell division</keyword>